<feature type="repeat" description="PPR" evidence="3">
    <location>
        <begin position="97"/>
        <end position="131"/>
    </location>
</feature>
<gene>
    <name evidence="5" type="ORF">E3N88_32198</name>
</gene>
<dbReference type="Proteomes" id="UP000326396">
    <property type="component" value="Linkage Group LG6"/>
</dbReference>
<organism evidence="5 6">
    <name type="scientific">Mikania micrantha</name>
    <name type="common">bitter vine</name>
    <dbReference type="NCBI Taxonomy" id="192012"/>
    <lineage>
        <taxon>Eukaryota</taxon>
        <taxon>Viridiplantae</taxon>
        <taxon>Streptophyta</taxon>
        <taxon>Embryophyta</taxon>
        <taxon>Tracheophyta</taxon>
        <taxon>Spermatophyta</taxon>
        <taxon>Magnoliopsida</taxon>
        <taxon>eudicotyledons</taxon>
        <taxon>Gunneridae</taxon>
        <taxon>Pentapetalae</taxon>
        <taxon>asterids</taxon>
        <taxon>campanulids</taxon>
        <taxon>Asterales</taxon>
        <taxon>Asteraceae</taxon>
        <taxon>Asteroideae</taxon>
        <taxon>Heliantheae alliance</taxon>
        <taxon>Eupatorieae</taxon>
        <taxon>Mikania</taxon>
    </lineage>
</organism>
<feature type="domain" description="DYW" evidence="4">
    <location>
        <begin position="820"/>
        <end position="892"/>
    </location>
</feature>
<dbReference type="GO" id="GO:0003723">
    <property type="term" value="F:RNA binding"/>
    <property type="evidence" value="ECO:0007669"/>
    <property type="project" value="InterPro"/>
</dbReference>
<feature type="repeat" description="PPR" evidence="3">
    <location>
        <begin position="602"/>
        <end position="636"/>
    </location>
</feature>
<dbReference type="FunFam" id="1.25.40.10:FF:000031">
    <property type="entry name" value="Pentatricopeptide repeat-containing protein mitochondrial"/>
    <property type="match status" value="1"/>
</dbReference>
<dbReference type="InterPro" id="IPR011990">
    <property type="entry name" value="TPR-like_helical_dom_sf"/>
</dbReference>
<dbReference type="Gene3D" id="1.25.40.10">
    <property type="entry name" value="Tetratricopeptide repeat domain"/>
    <property type="match status" value="6"/>
</dbReference>
<dbReference type="Pfam" id="PF01535">
    <property type="entry name" value="PPR"/>
    <property type="match status" value="3"/>
</dbReference>
<keyword evidence="2" id="KW-0677">Repeat</keyword>
<feature type="repeat" description="PPR" evidence="3">
    <location>
        <begin position="300"/>
        <end position="334"/>
    </location>
</feature>
<name>A0A5N6M7R9_9ASTR</name>
<keyword evidence="6" id="KW-1185">Reference proteome</keyword>
<dbReference type="InterPro" id="IPR046960">
    <property type="entry name" value="PPR_At4g14850-like_plant"/>
</dbReference>
<dbReference type="Pfam" id="PF13041">
    <property type="entry name" value="PPR_2"/>
    <property type="match status" value="5"/>
</dbReference>
<dbReference type="OrthoDB" id="1846880at2759"/>
<comment type="similarity">
    <text evidence="1">Belongs to the PPR family. PCMP-H subfamily.</text>
</comment>
<dbReference type="FunFam" id="1.25.40.10:FF:000073">
    <property type="entry name" value="Pentatricopeptide repeat-containing protein chloroplastic"/>
    <property type="match status" value="3"/>
</dbReference>
<dbReference type="PANTHER" id="PTHR47926:SF377">
    <property type="entry name" value="OS04G0469400 PROTEIN"/>
    <property type="match status" value="1"/>
</dbReference>
<evidence type="ECO:0000313" key="5">
    <source>
        <dbReference type="EMBL" id="KAD3336679.1"/>
    </source>
</evidence>
<comment type="caution">
    <text evidence="5">The sequence shown here is derived from an EMBL/GenBank/DDBJ whole genome shotgun (WGS) entry which is preliminary data.</text>
</comment>
<protein>
    <recommendedName>
        <fullName evidence="4">DYW domain-containing protein</fullName>
    </recommendedName>
</protein>
<evidence type="ECO:0000256" key="3">
    <source>
        <dbReference type="PROSITE-ProRule" id="PRU00708"/>
    </source>
</evidence>
<dbReference type="EMBL" id="SZYD01000016">
    <property type="protein sequence ID" value="KAD3336679.1"/>
    <property type="molecule type" value="Genomic_DNA"/>
</dbReference>
<dbReference type="Pfam" id="PF20431">
    <property type="entry name" value="E_motif"/>
    <property type="match status" value="1"/>
</dbReference>
<dbReference type="FunFam" id="1.25.40.10:FF:000381">
    <property type="entry name" value="Pentatricopeptide repeat-containing protein"/>
    <property type="match status" value="1"/>
</dbReference>
<dbReference type="NCBIfam" id="TIGR00756">
    <property type="entry name" value="PPR"/>
    <property type="match status" value="5"/>
</dbReference>
<evidence type="ECO:0000259" key="4">
    <source>
        <dbReference type="Pfam" id="PF14432"/>
    </source>
</evidence>
<evidence type="ECO:0000256" key="1">
    <source>
        <dbReference type="ARBA" id="ARBA00006643"/>
    </source>
</evidence>
<dbReference type="InterPro" id="IPR002885">
    <property type="entry name" value="PPR_rpt"/>
</dbReference>
<proteinExistence type="inferred from homology"/>
<evidence type="ECO:0000313" key="6">
    <source>
        <dbReference type="Proteomes" id="UP000326396"/>
    </source>
</evidence>
<dbReference type="AlphaFoldDB" id="A0A5N6M7R9"/>
<dbReference type="GO" id="GO:0008270">
    <property type="term" value="F:zinc ion binding"/>
    <property type="evidence" value="ECO:0007669"/>
    <property type="project" value="InterPro"/>
</dbReference>
<dbReference type="PANTHER" id="PTHR47926">
    <property type="entry name" value="PENTATRICOPEPTIDE REPEAT-CONTAINING PROTEIN"/>
    <property type="match status" value="1"/>
</dbReference>
<dbReference type="InterPro" id="IPR032867">
    <property type="entry name" value="DYW_dom"/>
</dbReference>
<feature type="repeat" description="PPR" evidence="3">
    <location>
        <begin position="501"/>
        <end position="535"/>
    </location>
</feature>
<sequence length="979" mass="110010">MKNSSLTLKEAFVSLTNNLNDQETRNNNCLDDAYSSVLERCSTRESLSQVKQVHAHVLKSCYVVDMSFIGTKLVFAYGKSGSLLNAQKMFDEMTERSVFTWNALIGAHVTNGEPFEAIRLFMDMNMFGCCSDASTFTLVLKSCGALEVCGFGVQVHGMVTKLGLLSNMYVSNSLIGMYAKFNDSNSANMLFERRNEKTDVVSWNSIISACSASGMSSEALRLFREMQVIRVVPNEFTFVATLQACEESSYLIFGKELHAFLLKSVLYQDTQVTNALVVMYTKCSKMKVAASVFSAMDEKDTITWNSLLSGYVQNGLYDDAVATFRKMQDADKKPDQCSIMSMISAVGRLGNLLNGLEIHAYAMKRRLDSNLHFCNTLVDMYAKCCKMNYAESLFERIKSKDNISWKTIIAGYVENGFFSRALVSFRESQTNKIEGDSMLLTSILQVCSELKLISIVKEIHVHIIRKGLCDLALVNALINTYGKCGCVGYATRVFELIKLKNVVSWTTMMCCLVQNGHANEALDVFISMKETQIEPDSVSLLTLLSAVANLSALRKGKEIHGYLIRKQFVLHGPILSSLVDMYASCGSLKNSFRVFNSIEVKDIVMWTSMVNAYGMHGMGKESVRLFNRMVDEKIHPDHVSFLAILYACSHSSLIDEGKQYFKSMVHNYGLSPWPDHYTCMVDLLGRANKLKEAILFVENMEISPNAAIWRSLLGACKVHSNTELGNFAAKKLLELDPYDSKNYVLVSKFYALCGQWDDLIYIRKKMKQKGLKKDPGCTWIEIRNKIHVFTVRDESHPESDAIYNKLAQINDVLKRVGGYMEKDKAEMLNGHSERLAIAYGLLKTTKGTPIHITKNLRVCDDCHAFSKLVSKYYELEIIVRDANRFHHFNFGSSDFKSQPAWLDNHQLVVHSISLKFPKSTRPTGFAGVLVARVFSLQAAAILITRTILRFNDSLSLHITLDSRLQVQWSDSLSLSVSLG</sequence>
<dbReference type="GO" id="GO:0009451">
    <property type="term" value="P:RNA modification"/>
    <property type="evidence" value="ECO:0007669"/>
    <property type="project" value="InterPro"/>
</dbReference>
<dbReference type="PROSITE" id="PS51375">
    <property type="entry name" value="PPR"/>
    <property type="match status" value="5"/>
</dbReference>
<dbReference type="FunFam" id="1.25.40.10:FF:000366">
    <property type="entry name" value="Pentatricopeptide (PPR) repeat-containing protein"/>
    <property type="match status" value="1"/>
</dbReference>
<evidence type="ECO:0000256" key="2">
    <source>
        <dbReference type="ARBA" id="ARBA00022737"/>
    </source>
</evidence>
<dbReference type="InterPro" id="IPR046848">
    <property type="entry name" value="E_motif"/>
</dbReference>
<feature type="repeat" description="PPR" evidence="3">
    <location>
        <begin position="199"/>
        <end position="233"/>
    </location>
</feature>
<accession>A0A5N6M7R9</accession>
<reference evidence="5 6" key="1">
    <citation type="submission" date="2019-05" db="EMBL/GenBank/DDBJ databases">
        <title>Mikania micrantha, genome provides insights into the molecular mechanism of rapid growth.</title>
        <authorList>
            <person name="Liu B."/>
        </authorList>
    </citation>
    <scope>NUCLEOTIDE SEQUENCE [LARGE SCALE GENOMIC DNA]</scope>
    <source>
        <strain evidence="5">NLD-2019</strain>
        <tissue evidence="5">Leaf</tissue>
    </source>
</reference>
<dbReference type="Pfam" id="PF14432">
    <property type="entry name" value="DYW_deaminase"/>
    <property type="match status" value="1"/>
</dbReference>